<dbReference type="PROSITE" id="PS50110">
    <property type="entry name" value="RESPONSE_REGULATORY"/>
    <property type="match status" value="1"/>
</dbReference>
<keyword evidence="4" id="KW-1185">Reference proteome</keyword>
<proteinExistence type="predicted"/>
<dbReference type="PANTHER" id="PTHR44520:SF2">
    <property type="entry name" value="RESPONSE REGULATOR RCP1"/>
    <property type="match status" value="1"/>
</dbReference>
<gene>
    <name evidence="3" type="ORF">SAMN05421664_0792</name>
</gene>
<evidence type="ECO:0000256" key="1">
    <source>
        <dbReference type="PROSITE-ProRule" id="PRU00169"/>
    </source>
</evidence>
<dbReference type="EMBL" id="FNKL01000001">
    <property type="protein sequence ID" value="SDQ15832.1"/>
    <property type="molecule type" value="Genomic_DNA"/>
</dbReference>
<evidence type="ECO:0000259" key="2">
    <source>
        <dbReference type="PROSITE" id="PS50110"/>
    </source>
</evidence>
<dbReference type="PANTHER" id="PTHR44520">
    <property type="entry name" value="RESPONSE REGULATOR RCP1-RELATED"/>
    <property type="match status" value="1"/>
</dbReference>
<dbReference type="Gene3D" id="3.40.50.2300">
    <property type="match status" value="1"/>
</dbReference>
<dbReference type="AlphaFoldDB" id="A0A1H0YL10"/>
<sequence>MNKEYLNVILADDDEGNIVFLKNILKELKIRTKVQAFQNGADLMKYLNSEDALIPEIIFMDFHIPTKNALGYLHEIKSNAKLENMVTVIYSNTVSEAEIENVFVNGGNIFMKKPNEYSALKKVVSEIITINWQYHTSGFNKDNFIMKIG</sequence>
<dbReference type="OrthoDB" id="7631574at2"/>
<evidence type="ECO:0000313" key="4">
    <source>
        <dbReference type="Proteomes" id="UP000199627"/>
    </source>
</evidence>
<organism evidence="3 4">
    <name type="scientific">Chryseobacterium soldanellicola</name>
    <dbReference type="NCBI Taxonomy" id="311333"/>
    <lineage>
        <taxon>Bacteria</taxon>
        <taxon>Pseudomonadati</taxon>
        <taxon>Bacteroidota</taxon>
        <taxon>Flavobacteriia</taxon>
        <taxon>Flavobacteriales</taxon>
        <taxon>Weeksellaceae</taxon>
        <taxon>Chryseobacterium group</taxon>
        <taxon>Chryseobacterium</taxon>
    </lineage>
</organism>
<dbReference type="InterPro" id="IPR052893">
    <property type="entry name" value="TCS_response_regulator"/>
</dbReference>
<evidence type="ECO:0000313" key="3">
    <source>
        <dbReference type="EMBL" id="SDQ15832.1"/>
    </source>
</evidence>
<dbReference type="RefSeq" id="WP_089753800.1">
    <property type="nucleotide sequence ID" value="NZ_FNKL01000001.1"/>
</dbReference>
<protein>
    <submittedName>
        <fullName evidence="3">Response regulator receiver domain-containing protein</fullName>
    </submittedName>
</protein>
<dbReference type="InterPro" id="IPR001789">
    <property type="entry name" value="Sig_transdc_resp-reg_receiver"/>
</dbReference>
<keyword evidence="1" id="KW-0597">Phosphoprotein</keyword>
<dbReference type="SUPFAM" id="SSF52172">
    <property type="entry name" value="CheY-like"/>
    <property type="match status" value="1"/>
</dbReference>
<dbReference type="InterPro" id="IPR011006">
    <property type="entry name" value="CheY-like_superfamily"/>
</dbReference>
<accession>A0A1H0YL10</accession>
<dbReference type="SMART" id="SM00448">
    <property type="entry name" value="REC"/>
    <property type="match status" value="1"/>
</dbReference>
<feature type="modified residue" description="4-aspartylphosphate" evidence="1">
    <location>
        <position position="61"/>
    </location>
</feature>
<dbReference type="Proteomes" id="UP000199627">
    <property type="component" value="Unassembled WGS sequence"/>
</dbReference>
<dbReference type="GO" id="GO:0000160">
    <property type="term" value="P:phosphorelay signal transduction system"/>
    <property type="evidence" value="ECO:0007669"/>
    <property type="project" value="InterPro"/>
</dbReference>
<feature type="domain" description="Response regulatory" evidence="2">
    <location>
        <begin position="7"/>
        <end position="128"/>
    </location>
</feature>
<reference evidence="4" key="1">
    <citation type="submission" date="2016-10" db="EMBL/GenBank/DDBJ databases">
        <authorList>
            <person name="Varghese N."/>
            <person name="Submissions S."/>
        </authorList>
    </citation>
    <scope>NUCLEOTIDE SEQUENCE [LARGE SCALE GENOMIC DNA]</scope>
    <source>
        <strain evidence="4">DSM 17072</strain>
    </source>
</reference>
<dbReference type="Pfam" id="PF00072">
    <property type="entry name" value="Response_reg"/>
    <property type="match status" value="1"/>
</dbReference>
<dbReference type="STRING" id="311333.SAMN05421664_0792"/>
<name>A0A1H0YL10_9FLAO</name>